<proteinExistence type="predicted"/>
<protein>
    <submittedName>
        <fullName evidence="1">Uncharacterized protein</fullName>
    </submittedName>
</protein>
<dbReference type="Proteomes" id="UP001372834">
    <property type="component" value="Unassembled WGS sequence"/>
</dbReference>
<accession>A0AAN8P180</accession>
<reference evidence="1 2" key="1">
    <citation type="submission" date="2023-10" db="EMBL/GenBank/DDBJ databases">
        <title>Genomes of two closely related lineages of the louse Polyplax serrata with different host specificities.</title>
        <authorList>
            <person name="Martinu J."/>
            <person name="Tarabai H."/>
            <person name="Stefka J."/>
            <person name="Hypsa V."/>
        </authorList>
    </citation>
    <scope>NUCLEOTIDE SEQUENCE [LARGE SCALE GENOMIC DNA]</scope>
    <source>
        <strain evidence="1">HR10_N</strain>
    </source>
</reference>
<evidence type="ECO:0000313" key="2">
    <source>
        <dbReference type="Proteomes" id="UP001372834"/>
    </source>
</evidence>
<organism evidence="1 2">
    <name type="scientific">Polyplax serrata</name>
    <name type="common">Common mouse louse</name>
    <dbReference type="NCBI Taxonomy" id="468196"/>
    <lineage>
        <taxon>Eukaryota</taxon>
        <taxon>Metazoa</taxon>
        <taxon>Ecdysozoa</taxon>
        <taxon>Arthropoda</taxon>
        <taxon>Hexapoda</taxon>
        <taxon>Insecta</taxon>
        <taxon>Pterygota</taxon>
        <taxon>Neoptera</taxon>
        <taxon>Paraneoptera</taxon>
        <taxon>Psocodea</taxon>
        <taxon>Troctomorpha</taxon>
        <taxon>Phthiraptera</taxon>
        <taxon>Anoplura</taxon>
        <taxon>Polyplacidae</taxon>
        <taxon>Polyplax</taxon>
    </lineage>
</organism>
<name>A0AAN8P180_POLSC</name>
<gene>
    <name evidence="1" type="ORF">RUM43_006961</name>
</gene>
<sequence length="105" mass="11415">MRNLLMAYNAVFTYNLTDDGTLGKTTTVNMRKDSCEKLLSAIKINRIKNSNSKLARLGKGIGMGYVSPAPWPILMPCLKLLGPEVGNHAKAVSLTELDAKGYSIT</sequence>
<dbReference type="EMBL" id="JAWJWE010000003">
    <property type="protein sequence ID" value="KAK6638694.1"/>
    <property type="molecule type" value="Genomic_DNA"/>
</dbReference>
<dbReference type="AlphaFoldDB" id="A0AAN8P180"/>
<evidence type="ECO:0000313" key="1">
    <source>
        <dbReference type="EMBL" id="KAK6638694.1"/>
    </source>
</evidence>
<comment type="caution">
    <text evidence="1">The sequence shown here is derived from an EMBL/GenBank/DDBJ whole genome shotgun (WGS) entry which is preliminary data.</text>
</comment>